<dbReference type="Gene3D" id="3.30.470.10">
    <property type="match status" value="1"/>
</dbReference>
<protein>
    <recommendedName>
        <fullName evidence="8">Probable branched-chain-amino-acid aminotransferase</fullName>
        <ecNumber evidence="7">2.6.1.42</ecNumber>
    </recommendedName>
</protein>
<keyword evidence="10" id="KW-0028">Amino-acid biosynthesis</keyword>
<dbReference type="PANTHER" id="PTHR42743:SF11">
    <property type="entry name" value="AMINODEOXYCHORISMATE LYASE"/>
    <property type="match status" value="1"/>
</dbReference>
<keyword evidence="9" id="KW-0663">Pyridoxal phosphate</keyword>
<dbReference type="InterPro" id="IPR043131">
    <property type="entry name" value="BCAT-like_N"/>
</dbReference>
<dbReference type="CDD" id="cd01558">
    <property type="entry name" value="D-AAT_like"/>
    <property type="match status" value="1"/>
</dbReference>
<comment type="pathway">
    <text evidence="5">Amino-acid biosynthesis; L-leucine biosynthesis; L-leucine from 3-methyl-2-oxobutanoate: step 4/4.</text>
</comment>
<reference evidence="14 15" key="1">
    <citation type="journal article" date="2018" name="Genome Announc.">
        <title>Draft Genome Sequence of "Candidatus Phycosocius bacilliformis," an Alphaproteobacterial Ectosymbiont of the Hydrocarbon-Producing Green Alga Botryococcus braunii.</title>
        <authorList>
            <person name="Tanabe Y."/>
            <person name="Yamaguchi H."/>
            <person name="Watanabe M.M."/>
        </authorList>
    </citation>
    <scope>NUCLEOTIDE SEQUENCE [LARGE SCALE GENOMIC DNA]</scope>
    <source>
        <strain evidence="14 15">BOTRYCO-2</strain>
    </source>
</reference>
<keyword evidence="14" id="KW-0808">Transferase</keyword>
<dbReference type="InterPro" id="IPR001544">
    <property type="entry name" value="Aminotrans_IV"/>
</dbReference>
<comment type="catalytic activity">
    <reaction evidence="13">
        <text>L-leucine + 2-oxoglutarate = 4-methyl-2-oxopentanoate + L-glutamate</text>
        <dbReference type="Rhea" id="RHEA:18321"/>
        <dbReference type="ChEBI" id="CHEBI:16810"/>
        <dbReference type="ChEBI" id="CHEBI:17865"/>
        <dbReference type="ChEBI" id="CHEBI:29985"/>
        <dbReference type="ChEBI" id="CHEBI:57427"/>
        <dbReference type="EC" id="2.6.1.42"/>
    </reaction>
</comment>
<keyword evidence="15" id="KW-1185">Reference proteome</keyword>
<comment type="pathway">
    <text evidence="4">Amino-acid biosynthesis; L-valine biosynthesis; L-valine from pyruvate: step 4/4.</text>
</comment>
<comment type="cofactor">
    <cofactor evidence="1">
        <name>pyridoxal 5'-phosphate</name>
        <dbReference type="ChEBI" id="CHEBI:597326"/>
    </cofactor>
</comment>
<organism evidence="14 15">
    <name type="scientific">Candidatus Phycosocius bacilliformis</name>
    <dbReference type="NCBI Taxonomy" id="1445552"/>
    <lineage>
        <taxon>Bacteria</taxon>
        <taxon>Pseudomonadati</taxon>
        <taxon>Pseudomonadota</taxon>
        <taxon>Alphaproteobacteria</taxon>
        <taxon>Caulobacterales</taxon>
        <taxon>Caulobacterales incertae sedis</taxon>
        <taxon>Candidatus Phycosocius</taxon>
    </lineage>
</organism>
<dbReference type="InterPro" id="IPR036038">
    <property type="entry name" value="Aminotransferase-like"/>
</dbReference>
<evidence type="ECO:0000256" key="5">
    <source>
        <dbReference type="ARBA" id="ARBA00005072"/>
    </source>
</evidence>
<dbReference type="GO" id="GO:0009082">
    <property type="term" value="P:branched-chain amino acid biosynthetic process"/>
    <property type="evidence" value="ECO:0007669"/>
    <property type="project" value="UniProtKB-KW"/>
</dbReference>
<comment type="function">
    <text evidence="2">Acts on leucine, isoleucine and valine.</text>
</comment>
<dbReference type="PANTHER" id="PTHR42743">
    <property type="entry name" value="AMINO-ACID AMINOTRANSFERASE"/>
    <property type="match status" value="1"/>
</dbReference>
<evidence type="ECO:0000256" key="8">
    <source>
        <dbReference type="ARBA" id="ARBA00014472"/>
    </source>
</evidence>
<accession>A0A2P2E7X4</accession>
<evidence type="ECO:0000313" key="15">
    <source>
        <dbReference type="Proteomes" id="UP000245086"/>
    </source>
</evidence>
<evidence type="ECO:0000256" key="7">
    <source>
        <dbReference type="ARBA" id="ARBA00013053"/>
    </source>
</evidence>
<evidence type="ECO:0000256" key="12">
    <source>
        <dbReference type="ARBA" id="ARBA00048798"/>
    </source>
</evidence>
<evidence type="ECO:0000256" key="6">
    <source>
        <dbReference type="ARBA" id="ARBA00009320"/>
    </source>
</evidence>
<evidence type="ECO:0000256" key="9">
    <source>
        <dbReference type="ARBA" id="ARBA00022898"/>
    </source>
</evidence>
<keyword evidence="14" id="KW-0032">Aminotransferase</keyword>
<dbReference type="GO" id="GO:0052655">
    <property type="term" value="F:L-valine-2-oxoglutarate transaminase activity"/>
    <property type="evidence" value="ECO:0007669"/>
    <property type="project" value="RHEA"/>
</dbReference>
<comment type="catalytic activity">
    <reaction evidence="11">
        <text>L-valine + 2-oxoglutarate = 3-methyl-2-oxobutanoate + L-glutamate</text>
        <dbReference type="Rhea" id="RHEA:24813"/>
        <dbReference type="ChEBI" id="CHEBI:11851"/>
        <dbReference type="ChEBI" id="CHEBI:16810"/>
        <dbReference type="ChEBI" id="CHEBI:29985"/>
        <dbReference type="ChEBI" id="CHEBI:57762"/>
        <dbReference type="EC" id="2.6.1.42"/>
    </reaction>
</comment>
<dbReference type="Pfam" id="PF01063">
    <property type="entry name" value="Aminotran_4"/>
    <property type="match status" value="1"/>
</dbReference>
<name>A0A2P2E7X4_9PROT</name>
<evidence type="ECO:0000256" key="2">
    <source>
        <dbReference type="ARBA" id="ARBA00003109"/>
    </source>
</evidence>
<evidence type="ECO:0000256" key="10">
    <source>
        <dbReference type="ARBA" id="ARBA00023304"/>
    </source>
</evidence>
<keyword evidence="10" id="KW-0100">Branched-chain amino acid biosynthesis</keyword>
<dbReference type="GO" id="GO:0008652">
    <property type="term" value="P:amino acid biosynthetic process"/>
    <property type="evidence" value="ECO:0007669"/>
    <property type="project" value="UniProtKB-ARBA"/>
</dbReference>
<gene>
    <name evidence="14" type="primary">dat_1</name>
    <name evidence="14" type="ORF">PbB2_00825</name>
</gene>
<dbReference type="EC" id="2.6.1.42" evidence="7"/>
<dbReference type="InterPro" id="IPR043132">
    <property type="entry name" value="BCAT-like_C"/>
</dbReference>
<evidence type="ECO:0000256" key="11">
    <source>
        <dbReference type="ARBA" id="ARBA00048212"/>
    </source>
</evidence>
<proteinExistence type="inferred from homology"/>
<comment type="caution">
    <text evidence="14">The sequence shown here is derived from an EMBL/GenBank/DDBJ whole genome shotgun (WGS) entry which is preliminary data.</text>
</comment>
<comment type="pathway">
    <text evidence="3">Amino-acid biosynthesis; L-isoleucine biosynthesis; L-isoleucine from 2-oxobutanoate: step 4/4.</text>
</comment>
<evidence type="ECO:0000256" key="13">
    <source>
        <dbReference type="ARBA" id="ARBA00049229"/>
    </source>
</evidence>
<dbReference type="GO" id="GO:0052654">
    <property type="term" value="F:L-leucine-2-oxoglutarate transaminase activity"/>
    <property type="evidence" value="ECO:0007669"/>
    <property type="project" value="RHEA"/>
</dbReference>
<dbReference type="FunFam" id="3.20.10.10:FF:000002">
    <property type="entry name" value="D-alanine aminotransferase"/>
    <property type="match status" value="1"/>
</dbReference>
<comment type="similarity">
    <text evidence="6">Belongs to the class-IV pyridoxal-phosphate-dependent aminotransferase family.</text>
</comment>
<dbReference type="EMBL" id="BFBR01000002">
    <property type="protein sequence ID" value="GBF57165.1"/>
    <property type="molecule type" value="Genomic_DNA"/>
</dbReference>
<dbReference type="GO" id="GO:0005829">
    <property type="term" value="C:cytosol"/>
    <property type="evidence" value="ECO:0007669"/>
    <property type="project" value="TreeGrafter"/>
</dbReference>
<comment type="catalytic activity">
    <reaction evidence="12">
        <text>L-isoleucine + 2-oxoglutarate = (S)-3-methyl-2-oxopentanoate + L-glutamate</text>
        <dbReference type="Rhea" id="RHEA:24801"/>
        <dbReference type="ChEBI" id="CHEBI:16810"/>
        <dbReference type="ChEBI" id="CHEBI:29985"/>
        <dbReference type="ChEBI" id="CHEBI:35146"/>
        <dbReference type="ChEBI" id="CHEBI:58045"/>
        <dbReference type="EC" id="2.6.1.42"/>
    </reaction>
</comment>
<evidence type="ECO:0000313" key="14">
    <source>
        <dbReference type="EMBL" id="GBF57165.1"/>
    </source>
</evidence>
<evidence type="ECO:0000256" key="1">
    <source>
        <dbReference type="ARBA" id="ARBA00001933"/>
    </source>
</evidence>
<dbReference type="GO" id="GO:0052656">
    <property type="term" value="F:L-isoleucine-2-oxoglutarate transaminase activity"/>
    <property type="evidence" value="ECO:0007669"/>
    <property type="project" value="RHEA"/>
</dbReference>
<evidence type="ECO:0000256" key="3">
    <source>
        <dbReference type="ARBA" id="ARBA00004824"/>
    </source>
</evidence>
<dbReference type="SUPFAM" id="SSF56752">
    <property type="entry name" value="D-aminoacid aminotransferase-like PLP-dependent enzymes"/>
    <property type="match status" value="1"/>
</dbReference>
<evidence type="ECO:0000256" key="4">
    <source>
        <dbReference type="ARBA" id="ARBA00004931"/>
    </source>
</evidence>
<dbReference type="NCBIfam" id="NF005209">
    <property type="entry name" value="PRK06680.1"/>
    <property type="match status" value="1"/>
</dbReference>
<sequence>MPRFAYVDGQFIRHRDATIHVEDRGLQFGDAVYEVWAVRKGVLFDTSGHLARLARSLAALRIPAPMSDQSLMVVIRELMARNRLKDGLVYLQISRGTARRDHPFPARVVPSLILTARSMPTGPADTRAALGISVQTCPDNRWGRVDIKTVNLLPNVLAKQAALEAGFADAWFVDDQDMVTEGTAQNAWILDSSGVLRTRPATQAILRGITRDTIIKTAQSLGYRFEEKAFSRGEAYEAQEAFITSATSFVTPVITIDNHPIGTGRPGDIARKLRETYLDQQTSVKNPS</sequence>
<dbReference type="Gene3D" id="3.20.10.10">
    <property type="entry name" value="D-amino Acid Aminotransferase, subunit A, domain 2"/>
    <property type="match status" value="1"/>
</dbReference>
<dbReference type="OrthoDB" id="9805628at2"/>
<dbReference type="InterPro" id="IPR050571">
    <property type="entry name" value="Class-IV_PLP-Dep_Aminotrnsfr"/>
</dbReference>
<dbReference type="Proteomes" id="UP000245086">
    <property type="component" value="Unassembled WGS sequence"/>
</dbReference>
<dbReference type="AlphaFoldDB" id="A0A2P2E7X4"/>
<dbReference type="RefSeq" id="WP_108984040.1">
    <property type="nucleotide sequence ID" value="NZ_BFBR01000002.1"/>
</dbReference>